<comment type="caution">
    <text evidence="3">The sequence shown here is derived from an EMBL/GenBank/DDBJ whole genome shotgun (WGS) entry which is preliminary data.</text>
</comment>
<evidence type="ECO:0000256" key="2">
    <source>
        <dbReference type="SAM" id="MobiDB-lite"/>
    </source>
</evidence>
<dbReference type="EMBL" id="JAUSZI010000002">
    <property type="protein sequence ID" value="MDQ1033147.1"/>
    <property type="molecule type" value="Genomic_DNA"/>
</dbReference>
<dbReference type="RefSeq" id="WP_307530300.1">
    <property type="nucleotide sequence ID" value="NZ_JAUSZI010000002.1"/>
</dbReference>
<feature type="coiled-coil region" evidence="1">
    <location>
        <begin position="5"/>
        <end position="39"/>
    </location>
</feature>
<evidence type="ECO:0000313" key="4">
    <source>
        <dbReference type="Proteomes" id="UP001230328"/>
    </source>
</evidence>
<protein>
    <submittedName>
        <fullName evidence="3">Uncharacterized protein</fullName>
    </submittedName>
</protein>
<keyword evidence="4" id="KW-1185">Reference proteome</keyword>
<dbReference type="Proteomes" id="UP001230328">
    <property type="component" value="Unassembled WGS sequence"/>
</dbReference>
<reference evidence="3 4" key="1">
    <citation type="submission" date="2023-07" db="EMBL/GenBank/DDBJ databases">
        <title>Comparative genomics of wheat-associated soil bacteria to identify genetic determinants of phenazine resistance.</title>
        <authorList>
            <person name="Mouncey N."/>
        </authorList>
    </citation>
    <scope>NUCLEOTIDE SEQUENCE [LARGE SCALE GENOMIC DNA]</scope>
    <source>
        <strain evidence="3 4">V2I4</strain>
    </source>
</reference>
<feature type="region of interest" description="Disordered" evidence="2">
    <location>
        <begin position="159"/>
        <end position="184"/>
    </location>
</feature>
<accession>A0ABU0TBY1</accession>
<evidence type="ECO:0000313" key="3">
    <source>
        <dbReference type="EMBL" id="MDQ1033147.1"/>
    </source>
</evidence>
<keyword evidence="1" id="KW-0175">Coiled coil</keyword>
<proteinExistence type="predicted"/>
<evidence type="ECO:0000256" key="1">
    <source>
        <dbReference type="SAM" id="Coils"/>
    </source>
</evidence>
<name>A0ABU0TBY1_9ACTN</name>
<gene>
    <name evidence="3" type="ORF">QF035_010729</name>
</gene>
<sequence>MVSLIEELEAREAAARARVEELEAEIAELTSRLVGEREAWSRLRVTRETVTQVLAELSGQDVTETAPLREPVAAEAQVEPEVRVVGSIMVPHWREGLTTDVLPDVYRDIVEVIADASSPMQAKQIVPRIGLPAVTAKIEGTRGKLKRLVERGWLIEDQPGRFAPAHPAPGGESANSRNDKGSSL</sequence>
<organism evidence="3 4">
    <name type="scientific">Streptomyces umbrinus</name>
    <dbReference type="NCBI Taxonomy" id="67370"/>
    <lineage>
        <taxon>Bacteria</taxon>
        <taxon>Bacillati</taxon>
        <taxon>Actinomycetota</taxon>
        <taxon>Actinomycetes</taxon>
        <taxon>Kitasatosporales</taxon>
        <taxon>Streptomycetaceae</taxon>
        <taxon>Streptomyces</taxon>
        <taxon>Streptomyces phaeochromogenes group</taxon>
    </lineage>
</organism>